<accession>X1SB89</accession>
<protein>
    <submittedName>
        <fullName evidence="1">Uncharacterized protein</fullName>
    </submittedName>
</protein>
<feature type="non-terminal residue" evidence="1">
    <location>
        <position position="1"/>
    </location>
</feature>
<gene>
    <name evidence="1" type="ORF">S06H3_66213</name>
</gene>
<evidence type="ECO:0000313" key="1">
    <source>
        <dbReference type="EMBL" id="GAI65014.1"/>
    </source>
</evidence>
<dbReference type="InterPro" id="IPR052188">
    <property type="entry name" value="Ni-pincer_cofactor_biosynth"/>
</dbReference>
<dbReference type="PANTHER" id="PTHR43169:SF2">
    <property type="entry name" value="NAD_GMP SYNTHASE DOMAIN-CONTAINING PROTEIN"/>
    <property type="match status" value="1"/>
</dbReference>
<dbReference type="AlphaFoldDB" id="X1SB89"/>
<dbReference type="SUPFAM" id="SSF52402">
    <property type="entry name" value="Adenine nucleotide alpha hydrolases-like"/>
    <property type="match status" value="1"/>
</dbReference>
<feature type="non-terminal residue" evidence="1">
    <location>
        <position position="68"/>
    </location>
</feature>
<dbReference type="PANTHER" id="PTHR43169">
    <property type="entry name" value="EXSB FAMILY PROTEIN"/>
    <property type="match status" value="1"/>
</dbReference>
<reference evidence="1" key="1">
    <citation type="journal article" date="2014" name="Front. Microbiol.">
        <title>High frequency of phylogenetically diverse reductive dehalogenase-homologous genes in deep subseafloor sedimentary metagenomes.</title>
        <authorList>
            <person name="Kawai M."/>
            <person name="Futagami T."/>
            <person name="Toyoda A."/>
            <person name="Takaki Y."/>
            <person name="Nishi S."/>
            <person name="Hori S."/>
            <person name="Arai W."/>
            <person name="Tsubouchi T."/>
            <person name="Morono Y."/>
            <person name="Uchiyama I."/>
            <person name="Ito T."/>
            <person name="Fujiyama A."/>
            <person name="Inagaki F."/>
            <person name="Takami H."/>
        </authorList>
    </citation>
    <scope>NUCLEOTIDE SEQUENCE</scope>
    <source>
        <strain evidence="1">Expedition CK06-06</strain>
    </source>
</reference>
<dbReference type="EMBL" id="BARV01044985">
    <property type="protein sequence ID" value="GAI65014.1"/>
    <property type="molecule type" value="Genomic_DNA"/>
</dbReference>
<organism evidence="1">
    <name type="scientific">marine sediment metagenome</name>
    <dbReference type="NCBI Taxonomy" id="412755"/>
    <lineage>
        <taxon>unclassified sequences</taxon>
        <taxon>metagenomes</taxon>
        <taxon>ecological metagenomes</taxon>
    </lineage>
</organism>
<sequence>DDLDDYRPGMKAIRELKVRSPLQEAFLTKDDIRLLSKEMDLPTWNKPSNSCLATRIPHGDKITLEKLK</sequence>
<proteinExistence type="predicted"/>
<comment type="caution">
    <text evidence="1">The sequence shown here is derived from an EMBL/GenBank/DDBJ whole genome shotgun (WGS) entry which is preliminary data.</text>
</comment>
<name>X1SB89_9ZZZZ</name>